<dbReference type="EMBL" id="VDEM01000100">
    <property type="protein sequence ID" value="KAF0821521.1"/>
    <property type="molecule type" value="Genomic_DNA"/>
</dbReference>
<sequence length="125" mass="14120">MKQKLTIVNAEWIGKELILGIESGTVSGLTAMQQILADSDNLSFIYIAEKNDDYTYISLPETVWPELKKALDGHMRVYASDINQVRLELAGFHEELGDLIENIRGNSNYGNEMVEKVENVFQLNV</sequence>
<dbReference type="InterPro" id="IPR020908">
    <property type="entry name" value="UPF0738"/>
</dbReference>
<name>A0A800MS82_CYTFI</name>
<dbReference type="OrthoDB" id="2966478at2"/>
<accession>A0A800MS82</accession>
<dbReference type="AlphaFoldDB" id="A0A800MS82"/>
<dbReference type="Pfam" id="PF19785">
    <property type="entry name" value="UPF0738"/>
    <property type="match status" value="1"/>
</dbReference>
<protein>
    <submittedName>
        <fullName evidence="1">Uncharacterized protein</fullName>
    </submittedName>
</protein>
<dbReference type="Proteomes" id="UP000465778">
    <property type="component" value="Unassembled WGS sequence"/>
</dbReference>
<dbReference type="RefSeq" id="WP_159347076.1">
    <property type="nucleotide sequence ID" value="NZ_JBALOT010000110.1"/>
</dbReference>
<reference evidence="1 2" key="1">
    <citation type="journal article" date="2020" name="G3 (Bethesda)">
        <title>Whole Genome Sequencing and Comparative Genomics of Two Nematicidal Bacillus Strains Reveals a Wide Range of Possible Virulence Factors.</title>
        <authorList>
            <person name="Susic N."/>
            <person name="Janezic S."/>
            <person name="Rupnik M."/>
            <person name="Geric Stare B."/>
        </authorList>
    </citation>
    <scope>NUCLEOTIDE SEQUENCE [LARGE SCALE GENOMIC DNA]</scope>
    <source>
        <strain evidence="1 2">I-1582</strain>
    </source>
</reference>
<proteinExistence type="predicted"/>
<evidence type="ECO:0000313" key="1">
    <source>
        <dbReference type="EMBL" id="KAF0821521.1"/>
    </source>
</evidence>
<evidence type="ECO:0000313" key="2">
    <source>
        <dbReference type="Proteomes" id="UP000465778"/>
    </source>
</evidence>
<organism evidence="1 2">
    <name type="scientific">Cytobacillus firmus</name>
    <name type="common">Bacillus firmus</name>
    <dbReference type="NCBI Taxonomy" id="1399"/>
    <lineage>
        <taxon>Bacteria</taxon>
        <taxon>Bacillati</taxon>
        <taxon>Bacillota</taxon>
        <taxon>Bacilli</taxon>
        <taxon>Bacillales</taxon>
        <taxon>Bacillaceae</taxon>
        <taxon>Cytobacillus</taxon>
    </lineage>
</organism>
<gene>
    <name evidence="1" type="ORF">KIS1582_4739</name>
</gene>
<comment type="caution">
    <text evidence="1">The sequence shown here is derived from an EMBL/GenBank/DDBJ whole genome shotgun (WGS) entry which is preliminary data.</text>
</comment>